<keyword evidence="2" id="KW-0539">Nucleus</keyword>
<reference evidence="3 4" key="1">
    <citation type="submission" date="2023-08" db="EMBL/GenBank/DDBJ databases">
        <title>Black Yeasts Isolated from many extreme environments.</title>
        <authorList>
            <person name="Coleine C."/>
            <person name="Stajich J.E."/>
            <person name="Selbmann L."/>
        </authorList>
    </citation>
    <scope>NUCLEOTIDE SEQUENCE [LARGE SCALE GENOMIC DNA]</scope>
    <source>
        <strain evidence="3 4">CCFEE 5792</strain>
    </source>
</reference>
<comment type="caution">
    <text evidence="3">The sequence shown here is derived from an EMBL/GenBank/DDBJ whole genome shotgun (WGS) entry which is preliminary data.</text>
</comment>
<organism evidence="3 4">
    <name type="scientific">Exophiala bonariae</name>
    <dbReference type="NCBI Taxonomy" id="1690606"/>
    <lineage>
        <taxon>Eukaryota</taxon>
        <taxon>Fungi</taxon>
        <taxon>Dikarya</taxon>
        <taxon>Ascomycota</taxon>
        <taxon>Pezizomycotina</taxon>
        <taxon>Eurotiomycetes</taxon>
        <taxon>Chaetothyriomycetidae</taxon>
        <taxon>Chaetothyriales</taxon>
        <taxon>Herpotrichiellaceae</taxon>
        <taxon>Exophiala</taxon>
    </lineage>
</organism>
<proteinExistence type="predicted"/>
<comment type="subcellular location">
    <subcellularLocation>
        <location evidence="1">Nucleus</location>
    </subcellularLocation>
</comment>
<evidence type="ECO:0000313" key="3">
    <source>
        <dbReference type="EMBL" id="KAK5059934.1"/>
    </source>
</evidence>
<dbReference type="Proteomes" id="UP001358417">
    <property type="component" value="Unassembled WGS sequence"/>
</dbReference>
<dbReference type="RefSeq" id="XP_064709755.1">
    <property type="nucleotide sequence ID" value="XM_064853356.1"/>
</dbReference>
<evidence type="ECO:0000313" key="4">
    <source>
        <dbReference type="Proteomes" id="UP001358417"/>
    </source>
</evidence>
<accession>A0AAV9NKC4</accession>
<dbReference type="EMBL" id="JAVRRD010000004">
    <property type="protein sequence ID" value="KAK5059934.1"/>
    <property type="molecule type" value="Genomic_DNA"/>
</dbReference>
<protein>
    <submittedName>
        <fullName evidence="3">Uncharacterized protein</fullName>
    </submittedName>
</protein>
<dbReference type="PANTHER" id="PTHR37534:SF46">
    <property type="entry name" value="ZN(II)2CYS6 TRANSCRIPTION FACTOR (EUROFUNG)"/>
    <property type="match status" value="1"/>
</dbReference>
<dbReference type="InterPro" id="IPR021858">
    <property type="entry name" value="Fun_TF"/>
</dbReference>
<dbReference type="Pfam" id="PF11951">
    <property type="entry name" value="Fungal_trans_2"/>
    <property type="match status" value="1"/>
</dbReference>
<gene>
    <name evidence="3" type="ORF">LTR84_009817</name>
</gene>
<dbReference type="GO" id="GO:0005634">
    <property type="term" value="C:nucleus"/>
    <property type="evidence" value="ECO:0007669"/>
    <property type="project" value="UniProtKB-SubCell"/>
</dbReference>
<keyword evidence="4" id="KW-1185">Reference proteome</keyword>
<evidence type="ECO:0000256" key="2">
    <source>
        <dbReference type="ARBA" id="ARBA00023242"/>
    </source>
</evidence>
<dbReference type="AlphaFoldDB" id="A0AAV9NKC4"/>
<evidence type="ECO:0000256" key="1">
    <source>
        <dbReference type="ARBA" id="ARBA00004123"/>
    </source>
</evidence>
<sequence length="403" mass="45411">MLTNSAAHFFSLGRISATNFALVQQKAFKSLRASLNRPAARATTLTGGKTPAHSEHNPLPSVANDTIVGSMLLLGDEIIRPDDQYSLVRVQFLLQGTYSLIVERHKYFDCPCALSHPARFDPEYRLDSPVFVSTVRALAYGDIMSCVPCARPPLMDQRYWLDGAVRAAREGARELRPDFDVGYCAEVFGLLGQCTGAIHDLYNEKISEQEFAHLQNLFCIQLDKAIADIPELARDHEDDPNCRPKSSPSCSFKRESIEAHNSCVRAAICHGLATQIFLLRATDHEHSSSEIQTLSNLLRKTISRIPTSNSAVSIMLWPWWVLGCESYHTAGPDDLREFVTTFLQTIYNRLAMKGVEKCLTTLQKVIWTLDPPVEYEEGKYHCLMQQPTWVRYCWSQKIELLLA</sequence>
<name>A0AAV9NKC4_9EURO</name>
<dbReference type="PANTHER" id="PTHR37534">
    <property type="entry name" value="TRANSCRIPTIONAL ACTIVATOR PROTEIN UGA3"/>
    <property type="match status" value="1"/>
</dbReference>
<dbReference type="GeneID" id="89977975"/>